<feature type="transmembrane region" description="Helical" evidence="1">
    <location>
        <begin position="51"/>
        <end position="71"/>
    </location>
</feature>
<evidence type="ECO:0000256" key="1">
    <source>
        <dbReference type="SAM" id="Phobius"/>
    </source>
</evidence>
<evidence type="ECO:0008006" key="4">
    <source>
        <dbReference type="Google" id="ProtNLM"/>
    </source>
</evidence>
<reference evidence="2" key="1">
    <citation type="submission" date="2017-03" db="EMBL/GenBank/DDBJ databases">
        <authorList>
            <consortium name="AG Boll"/>
        </authorList>
    </citation>
    <scope>NUCLEOTIDE SEQUENCE [LARGE SCALE GENOMIC DNA]</scope>
    <source>
        <strain evidence="2">Chol</strain>
    </source>
</reference>
<keyword evidence="1" id="KW-0472">Membrane</keyword>
<dbReference type="AlphaFoldDB" id="A0A7Z7HTB8"/>
<keyword evidence="1" id="KW-0812">Transmembrane</keyword>
<keyword evidence="1" id="KW-1133">Transmembrane helix</keyword>
<feature type="transmembrane region" description="Helical" evidence="1">
    <location>
        <begin position="92"/>
        <end position="112"/>
    </location>
</feature>
<proteinExistence type="predicted"/>
<accession>A0A7Z7HTB8</accession>
<protein>
    <recommendedName>
        <fullName evidence="4">ABC transmembrane type-1 domain-containing protein</fullName>
    </recommendedName>
</protein>
<keyword evidence="3" id="KW-1185">Reference proteome</keyword>
<sequence length="156" mass="17514">MDYHIYLDGEKCGELTDAENLRLRKEAKRDARTWGAFLFSQVTGTVRFLTFYIRLLGSVGGLAVLMVAMFAPQFQQAIQGQSGEEIAQAIRAAAIYLSASGAMIAAACLVFAPRMFGIPDVFEREFQRRVRLLKNIRRYGQLEVIGFTLPRTEGEQ</sequence>
<name>A0A7Z7HTB8_9PROT</name>
<evidence type="ECO:0000313" key="3">
    <source>
        <dbReference type="Proteomes" id="UP000242886"/>
    </source>
</evidence>
<dbReference type="RefSeq" id="WP_154717495.1">
    <property type="nucleotide sequence ID" value="NZ_LT837804.1"/>
</dbReference>
<dbReference type="Proteomes" id="UP000242886">
    <property type="component" value="Plasmid SDENCHOLpa"/>
</dbReference>
<gene>
    <name evidence="2" type="ORF">SDENCHOL_PA20029</name>
</gene>
<keyword evidence="2" id="KW-0614">Plasmid</keyword>
<evidence type="ECO:0000313" key="2">
    <source>
        <dbReference type="EMBL" id="SMB33247.1"/>
    </source>
</evidence>
<organism evidence="2 3">
    <name type="scientific">Sterolibacterium denitrificans</name>
    <dbReference type="NCBI Taxonomy" id="157592"/>
    <lineage>
        <taxon>Bacteria</taxon>
        <taxon>Pseudomonadati</taxon>
        <taxon>Pseudomonadota</taxon>
        <taxon>Betaproteobacteria</taxon>
        <taxon>Nitrosomonadales</taxon>
        <taxon>Sterolibacteriaceae</taxon>
        <taxon>Sterolibacterium</taxon>
    </lineage>
</organism>
<geneLocation type="plasmid" evidence="2 3">
    <name>SDENCHOLpa</name>
</geneLocation>
<dbReference type="EMBL" id="LT837804">
    <property type="protein sequence ID" value="SMB33247.1"/>
    <property type="molecule type" value="Genomic_DNA"/>
</dbReference>